<sequence length="183" mass="19722">MGCLSQDAGISVGMTAVLSSDGPLSLSTQSQGLSRWSLQQSGLTFSTAARGSKRPRQKLPEWQTIIFTVLCWSKESQASPDSSGGEIVSSTQTLSLEGRRVKESTTCLQSGPHGPRWLLGNQSSHLKFQPARRKRGVRCVCPPFQDIFCKSHKIFLVGKNSNGHTEDAGGHVSSSFWGCPSPS</sequence>
<name>A0A833Z6J1_9CHIR</name>
<dbReference type="Proteomes" id="UP000664940">
    <property type="component" value="Unassembled WGS sequence"/>
</dbReference>
<organism evidence="1 2">
    <name type="scientific">Phyllostomus discolor</name>
    <name type="common">pale spear-nosed bat</name>
    <dbReference type="NCBI Taxonomy" id="89673"/>
    <lineage>
        <taxon>Eukaryota</taxon>
        <taxon>Metazoa</taxon>
        <taxon>Chordata</taxon>
        <taxon>Craniata</taxon>
        <taxon>Vertebrata</taxon>
        <taxon>Euteleostomi</taxon>
        <taxon>Mammalia</taxon>
        <taxon>Eutheria</taxon>
        <taxon>Laurasiatheria</taxon>
        <taxon>Chiroptera</taxon>
        <taxon>Yangochiroptera</taxon>
        <taxon>Phyllostomidae</taxon>
        <taxon>Phyllostominae</taxon>
        <taxon>Phyllostomus</taxon>
    </lineage>
</organism>
<comment type="caution">
    <text evidence="1">The sequence shown here is derived from an EMBL/GenBank/DDBJ whole genome shotgun (WGS) entry which is preliminary data.</text>
</comment>
<gene>
    <name evidence="1" type="ORF">HJG60_008208</name>
</gene>
<dbReference type="AlphaFoldDB" id="A0A833Z6J1"/>
<evidence type="ECO:0000313" key="1">
    <source>
        <dbReference type="EMBL" id="KAF6088365.1"/>
    </source>
</evidence>
<proteinExistence type="predicted"/>
<evidence type="ECO:0000313" key="2">
    <source>
        <dbReference type="Proteomes" id="UP000664940"/>
    </source>
</evidence>
<dbReference type="EMBL" id="JABVXQ010000010">
    <property type="protein sequence ID" value="KAF6088365.1"/>
    <property type="molecule type" value="Genomic_DNA"/>
</dbReference>
<reference evidence="1 2" key="1">
    <citation type="journal article" date="2020" name="Nature">
        <title>Six reference-quality genomes reveal evolution of bat adaptations.</title>
        <authorList>
            <person name="Jebb D."/>
            <person name="Huang Z."/>
            <person name="Pippel M."/>
            <person name="Hughes G.M."/>
            <person name="Lavrichenko K."/>
            <person name="Devanna P."/>
            <person name="Winkler S."/>
            <person name="Jermiin L.S."/>
            <person name="Skirmuntt E.C."/>
            <person name="Katzourakis A."/>
            <person name="Burkitt-Gray L."/>
            <person name="Ray D.A."/>
            <person name="Sullivan K.A.M."/>
            <person name="Roscito J.G."/>
            <person name="Kirilenko B.M."/>
            <person name="Davalos L.M."/>
            <person name="Corthals A.P."/>
            <person name="Power M.L."/>
            <person name="Jones G."/>
            <person name="Ransome R.D."/>
            <person name="Dechmann D.K.N."/>
            <person name="Locatelli A.G."/>
            <person name="Puechmaille S.J."/>
            <person name="Fedrigo O."/>
            <person name="Jarvis E.D."/>
            <person name="Hiller M."/>
            <person name="Vernes S.C."/>
            <person name="Myers E.W."/>
            <person name="Teeling E.C."/>
        </authorList>
    </citation>
    <scope>NUCLEOTIDE SEQUENCE [LARGE SCALE GENOMIC DNA]</scope>
    <source>
        <strain evidence="1">Bat1K_MPI-CBG_1</strain>
    </source>
</reference>
<accession>A0A833Z6J1</accession>
<protein>
    <submittedName>
        <fullName evidence="1">Uncharacterized protein</fullName>
    </submittedName>
</protein>